<evidence type="ECO:0000313" key="4">
    <source>
        <dbReference type="Proteomes" id="UP001229244"/>
    </source>
</evidence>
<dbReference type="AlphaFoldDB" id="A0AAE4AT10"/>
<dbReference type="InterPro" id="IPR029787">
    <property type="entry name" value="Nucleotide_cyclase"/>
</dbReference>
<keyword evidence="1" id="KW-0472">Membrane</keyword>
<dbReference type="CDD" id="cd01949">
    <property type="entry name" value="GGDEF"/>
    <property type="match status" value="1"/>
</dbReference>
<dbReference type="PANTHER" id="PTHR46663">
    <property type="entry name" value="DIGUANYLATE CYCLASE DGCT-RELATED"/>
    <property type="match status" value="1"/>
</dbReference>
<protein>
    <submittedName>
        <fullName evidence="3">Diguanylate cyclase (GGDEF)-like protein</fullName>
    </submittedName>
</protein>
<feature type="transmembrane region" description="Helical" evidence="1">
    <location>
        <begin position="32"/>
        <end position="51"/>
    </location>
</feature>
<accession>A0AAE4AT10</accession>
<dbReference type="PANTHER" id="PTHR46663:SF4">
    <property type="entry name" value="DIGUANYLATE CYCLASE DGCT-RELATED"/>
    <property type="match status" value="1"/>
</dbReference>
<dbReference type="Gene3D" id="3.30.450.20">
    <property type="entry name" value="PAS domain"/>
    <property type="match status" value="2"/>
</dbReference>
<dbReference type="InterPro" id="IPR048760">
    <property type="entry name" value="VP0354-like_sensor_dom"/>
</dbReference>
<reference evidence="3" key="1">
    <citation type="submission" date="2023-07" db="EMBL/GenBank/DDBJ databases">
        <title>Genomic Encyclopedia of Type Strains, Phase IV (KMG-IV): sequencing the most valuable type-strain genomes for metagenomic binning, comparative biology and taxonomic classification.</title>
        <authorList>
            <person name="Goeker M."/>
        </authorList>
    </citation>
    <scope>NUCLEOTIDE SEQUENCE</scope>
    <source>
        <strain evidence="3">DSM 21202</strain>
    </source>
</reference>
<dbReference type="SUPFAM" id="SSF55073">
    <property type="entry name" value="Nucleotide cyclase"/>
    <property type="match status" value="1"/>
</dbReference>
<evidence type="ECO:0000259" key="2">
    <source>
        <dbReference type="PROSITE" id="PS50887"/>
    </source>
</evidence>
<dbReference type="Gene3D" id="3.30.70.270">
    <property type="match status" value="1"/>
</dbReference>
<evidence type="ECO:0000256" key="1">
    <source>
        <dbReference type="SAM" id="Phobius"/>
    </source>
</evidence>
<dbReference type="Pfam" id="PF00990">
    <property type="entry name" value="GGDEF"/>
    <property type="match status" value="1"/>
</dbReference>
<dbReference type="EMBL" id="JAUSUL010000001">
    <property type="protein sequence ID" value="MDQ0314534.1"/>
    <property type="molecule type" value="Genomic_DNA"/>
</dbReference>
<dbReference type="PROSITE" id="PS50887">
    <property type="entry name" value="GGDEF"/>
    <property type="match status" value="1"/>
</dbReference>
<keyword evidence="1" id="KW-1133">Transmembrane helix</keyword>
<gene>
    <name evidence="3" type="ORF">J2S73_000971</name>
</gene>
<dbReference type="SMART" id="SM00267">
    <property type="entry name" value="GGDEF"/>
    <property type="match status" value="1"/>
</dbReference>
<dbReference type="InterPro" id="IPR043128">
    <property type="entry name" value="Rev_trsase/Diguanyl_cyclase"/>
</dbReference>
<dbReference type="SUPFAM" id="SSF103190">
    <property type="entry name" value="Sensory domain-like"/>
    <property type="match status" value="2"/>
</dbReference>
<keyword evidence="1" id="KW-0812">Transmembrane</keyword>
<dbReference type="Pfam" id="PF21623">
    <property type="entry name" value="HK_sensor_dom_bact"/>
    <property type="match status" value="1"/>
</dbReference>
<dbReference type="InterPro" id="IPR052163">
    <property type="entry name" value="DGC-Regulatory_Protein"/>
</dbReference>
<sequence>MIDRSEADPGLTRKSETLFRQLADDKVFRRDLLRWFGATFLVSASIAIFIIDEIHDRERSRRLADVRRTEIGIMFSQQSAIRERLSLVRSDAIFLRNEYQSALAVTDGDQQDINDIVEDELSNFSASRGTYDSISVLSNSGREILRVNYGGGSPIRVTQDRLQDKSYTSYFRDAASLDYGEIFVSRLGLNVESGEIERPFKPTIRIATQIRGQNGEPVALLVLNYLASALLLAVETSADLSNGIPMMANREGYWMVSPVPPPKWGFMFPGGQEDRMAELYPETWKAVSAGTSNQVLTDEGLFTYSVVEPIRDIMSGLRNFEGFVPPRVRQPSSQGWPQWYVGTFVDGETLEEITGEPSRATQIYSVMILALCFVGSAALSIALAESGSRRRALVTMANLDALTGLHNRRSLEENLEFEIGRARQTGQQILVAFIDIDRFKTINDRLGHSAGDRALADIASTIDDEISSVTAERKSDGRPLRQPVIARFGGDEFVVVFPDVGRVPNVDGLLSRLAERIGSLEWDGLTVGASIGTAIFPADGQSSDELLDRADAAMYAAKQSADRPDQ</sequence>
<dbReference type="Proteomes" id="UP001229244">
    <property type="component" value="Unassembled WGS sequence"/>
</dbReference>
<dbReference type="InterPro" id="IPR000160">
    <property type="entry name" value="GGDEF_dom"/>
</dbReference>
<dbReference type="RefSeq" id="WP_306884313.1">
    <property type="nucleotide sequence ID" value="NZ_JAUSUL010000001.1"/>
</dbReference>
<dbReference type="InterPro" id="IPR029151">
    <property type="entry name" value="Sensor-like_sf"/>
</dbReference>
<organism evidence="3 4">
    <name type="scientific">Amorphus orientalis</name>
    <dbReference type="NCBI Taxonomy" id="649198"/>
    <lineage>
        <taxon>Bacteria</taxon>
        <taxon>Pseudomonadati</taxon>
        <taxon>Pseudomonadota</taxon>
        <taxon>Alphaproteobacteria</taxon>
        <taxon>Hyphomicrobiales</taxon>
        <taxon>Amorphaceae</taxon>
        <taxon>Amorphus</taxon>
    </lineage>
</organism>
<evidence type="ECO:0000313" key="3">
    <source>
        <dbReference type="EMBL" id="MDQ0314534.1"/>
    </source>
</evidence>
<proteinExistence type="predicted"/>
<name>A0AAE4AT10_9HYPH</name>
<dbReference type="NCBIfam" id="TIGR00254">
    <property type="entry name" value="GGDEF"/>
    <property type="match status" value="1"/>
</dbReference>
<feature type="domain" description="GGDEF" evidence="2">
    <location>
        <begin position="427"/>
        <end position="566"/>
    </location>
</feature>
<comment type="caution">
    <text evidence="3">The sequence shown here is derived from an EMBL/GenBank/DDBJ whole genome shotgun (WGS) entry which is preliminary data.</text>
</comment>
<keyword evidence="4" id="KW-1185">Reference proteome</keyword>